<evidence type="ECO:0000313" key="1">
    <source>
        <dbReference type="EnsemblMetazoa" id="PPA40534.1"/>
    </source>
</evidence>
<dbReference type="Pfam" id="PF14529">
    <property type="entry name" value="Exo_endo_phos_2"/>
    <property type="match status" value="1"/>
</dbReference>
<evidence type="ECO:0000313" key="2">
    <source>
        <dbReference type="Proteomes" id="UP000005239"/>
    </source>
</evidence>
<keyword evidence="2" id="KW-1185">Reference proteome</keyword>
<dbReference type="Proteomes" id="UP000005239">
    <property type="component" value="Unassembled WGS sequence"/>
</dbReference>
<protein>
    <submittedName>
        <fullName evidence="1">Endo/exonuclease/phosphatase domain-containing protein</fullName>
    </submittedName>
</protein>
<dbReference type="OrthoDB" id="6143588at2759"/>
<sequence>MIKQRNIDLFALTETWLGEMDCDAFLLRGMPDYFVFRADRRWWRSYLCSLSYASCPCIVSCGFECVTIDIFSSSSIKAHNCIRIIYRAPNSPASETPIFVDYFTQVTSCVHTSIIIGDFNYPSIDWYTYSSPTSSVTPFLDFVSTKAFNQFVDFPTRGKNILDLVLSNSPIISTVKPDIPLSDHVGISVTISFDSARASFSAPTRNFALANWDMINAYIASHDWTIALSNKTATEAYFSKFMNSLLEAFVPLKKPKSSSGYPKFLSTLHDRLQRLHSVAPNSDSTHALRARFNQALKTFEIKRDKNAIQSRNANLFFQYCKSRFKHSSSSLPGIVGSNGVILLTNQDKATAFSKFFSKVQTPPMISPLPLPPPSNASFDIPFISLEQILTAISQLVPKCAVLHLGRIRSRSTYSLIGCVISPRNEIRDFGVFFNTKFHFEHHIEQITRKARSIDDVHIDSHPPSSGTAIGLVNRLESVQREFTRRILWRSHLPYLPYPQRLEHFQLETLEYRRALNDMFSCLILSMDLFTSTPLIYTRSLL</sequence>
<reference evidence="2" key="1">
    <citation type="journal article" date="2008" name="Nat. Genet.">
        <title>The Pristionchus pacificus genome provides a unique perspective on nematode lifestyle and parasitism.</title>
        <authorList>
            <person name="Dieterich C."/>
            <person name="Clifton S.W."/>
            <person name="Schuster L.N."/>
            <person name="Chinwalla A."/>
            <person name="Delehaunty K."/>
            <person name="Dinkelacker I."/>
            <person name="Fulton L."/>
            <person name="Fulton R."/>
            <person name="Godfrey J."/>
            <person name="Minx P."/>
            <person name="Mitreva M."/>
            <person name="Roeseler W."/>
            <person name="Tian H."/>
            <person name="Witte H."/>
            <person name="Yang S.P."/>
            <person name="Wilson R.K."/>
            <person name="Sommer R.J."/>
        </authorList>
    </citation>
    <scope>NUCLEOTIDE SEQUENCE [LARGE SCALE GENOMIC DNA]</scope>
    <source>
        <strain evidence="2">PS312</strain>
    </source>
</reference>
<organism evidence="1 2">
    <name type="scientific">Pristionchus pacificus</name>
    <name type="common">Parasitic nematode worm</name>
    <dbReference type="NCBI Taxonomy" id="54126"/>
    <lineage>
        <taxon>Eukaryota</taxon>
        <taxon>Metazoa</taxon>
        <taxon>Ecdysozoa</taxon>
        <taxon>Nematoda</taxon>
        <taxon>Chromadorea</taxon>
        <taxon>Rhabditida</taxon>
        <taxon>Rhabditina</taxon>
        <taxon>Diplogasteromorpha</taxon>
        <taxon>Diplogasteroidea</taxon>
        <taxon>Neodiplogasteridae</taxon>
        <taxon>Pristionchus</taxon>
    </lineage>
</organism>
<name>A0A2A6C2M7_PRIPA</name>
<accession>A0A2A6C2M7</accession>
<accession>A0A8R1UUC0</accession>
<gene>
    <name evidence="1" type="primary">WBGene00278903</name>
</gene>
<dbReference type="AlphaFoldDB" id="A0A2A6C2M7"/>
<dbReference type="GO" id="GO:0003824">
    <property type="term" value="F:catalytic activity"/>
    <property type="evidence" value="ECO:0007669"/>
    <property type="project" value="InterPro"/>
</dbReference>
<dbReference type="SUPFAM" id="SSF56219">
    <property type="entry name" value="DNase I-like"/>
    <property type="match status" value="1"/>
</dbReference>
<reference evidence="1" key="2">
    <citation type="submission" date="2022-06" db="UniProtKB">
        <authorList>
            <consortium name="EnsemblMetazoa"/>
        </authorList>
    </citation>
    <scope>IDENTIFICATION</scope>
    <source>
        <strain evidence="1">PS312</strain>
    </source>
</reference>
<dbReference type="EnsemblMetazoa" id="PPA40534.1">
    <property type="protein sequence ID" value="PPA40534.1"/>
    <property type="gene ID" value="WBGene00278903"/>
</dbReference>
<dbReference type="PANTHER" id="PTHR21459">
    <property type="entry name" value="PROTEIN CBG08968"/>
    <property type="match status" value="1"/>
</dbReference>
<dbReference type="Gene3D" id="3.60.10.10">
    <property type="entry name" value="Endonuclease/exonuclease/phosphatase"/>
    <property type="match status" value="1"/>
</dbReference>
<dbReference type="PANTHER" id="PTHR21459:SF2">
    <property type="entry name" value="PROTEIN CBG08968"/>
    <property type="match status" value="1"/>
</dbReference>
<dbReference type="InterPro" id="IPR005135">
    <property type="entry name" value="Endo/exonuclease/phosphatase"/>
</dbReference>
<proteinExistence type="predicted"/>
<dbReference type="InterPro" id="IPR036691">
    <property type="entry name" value="Endo/exonu/phosph_ase_sf"/>
</dbReference>